<dbReference type="EMBL" id="JACHFY010000052">
    <property type="protein sequence ID" value="MBB5255211.1"/>
    <property type="molecule type" value="Genomic_DNA"/>
</dbReference>
<sequence length="128" mass="14038">MKKLFVIIGSILSGLGIWLKSIDKSFSLTKVIENGKVIEIYLTPETNEVVKPSKSSNGVLNLSVSVSHPIILYQSQPVPSTNVTCVTVTSTAVQPPWYANLWPEVLTIGIIMLGIAIFSWIKLKGLRK</sequence>
<protein>
    <submittedName>
        <fullName evidence="3">Uncharacterized protein</fullName>
    </submittedName>
</protein>
<evidence type="ECO:0000313" key="5">
    <source>
        <dbReference type="Proteomes" id="UP000582213"/>
    </source>
</evidence>
<evidence type="ECO:0000313" key="4">
    <source>
        <dbReference type="Proteomes" id="UP000427373"/>
    </source>
</evidence>
<feature type="transmembrane region" description="Helical" evidence="1">
    <location>
        <begin position="105"/>
        <end position="123"/>
    </location>
</feature>
<proteinExistence type="predicted"/>
<dbReference type="GeneID" id="42802443"/>
<reference evidence="2 5" key="2">
    <citation type="submission" date="2020-08" db="EMBL/GenBank/DDBJ databases">
        <title>Genomic Encyclopedia of Type Strains, Phase IV (KMG-IV): sequencing the most valuable type-strain genomes for metagenomic binning, comparative biology and taxonomic classification.</title>
        <authorList>
            <person name="Goeker M."/>
        </authorList>
    </citation>
    <scope>NUCLEOTIDE SEQUENCE [LARGE SCALE GENOMIC DNA]</scope>
    <source>
        <strain evidence="2 5">DSM 12421</strain>
    </source>
</reference>
<dbReference type="AlphaFoldDB" id="A0A650CK36"/>
<dbReference type="EMBL" id="CP045484">
    <property type="protein sequence ID" value="QGR18231.1"/>
    <property type="molecule type" value="Genomic_DNA"/>
</dbReference>
<accession>A0A650CK36</accession>
<dbReference type="RefSeq" id="WP_156015721.1">
    <property type="nucleotide sequence ID" value="NZ_CP045484.1"/>
</dbReference>
<dbReference type="OrthoDB" id="381771at2157"/>
<evidence type="ECO:0000313" key="3">
    <source>
        <dbReference type="EMBL" id="QGR18231.1"/>
    </source>
</evidence>
<keyword evidence="1" id="KW-0472">Membrane</keyword>
<keyword evidence="1" id="KW-0812">Transmembrane</keyword>
<organism evidence="3 4">
    <name type="scientific">Sulfurisphaera ohwakuensis</name>
    <dbReference type="NCBI Taxonomy" id="69656"/>
    <lineage>
        <taxon>Archaea</taxon>
        <taxon>Thermoproteota</taxon>
        <taxon>Thermoprotei</taxon>
        <taxon>Sulfolobales</taxon>
        <taxon>Sulfolobaceae</taxon>
        <taxon>Sulfurisphaera</taxon>
    </lineage>
</organism>
<evidence type="ECO:0000256" key="1">
    <source>
        <dbReference type="SAM" id="Phobius"/>
    </source>
</evidence>
<dbReference type="Proteomes" id="UP000582213">
    <property type="component" value="Unassembled WGS sequence"/>
</dbReference>
<gene>
    <name evidence="3" type="ORF">D1869_14320</name>
    <name evidence="2" type="ORF">HNQ62_002986</name>
</gene>
<name>A0A650CK36_SULOH</name>
<evidence type="ECO:0000313" key="2">
    <source>
        <dbReference type="EMBL" id="MBB5255211.1"/>
    </source>
</evidence>
<dbReference type="KEGG" id="soh:D1869_14320"/>
<keyword evidence="1" id="KW-1133">Transmembrane helix</keyword>
<reference evidence="3 4" key="1">
    <citation type="submission" date="2019-10" db="EMBL/GenBank/DDBJ databases">
        <title>Genome Sequences from Six Type Strain Members of the Archaeal Family Sulfolobaceae: Acidianus ambivalens, Acidianus infernus, Metallosphaera prunae, Stygiolobus azoricus, Sulfolobus metallicus, and Sulfurisphaera ohwakuensis.</title>
        <authorList>
            <person name="Counts J.A."/>
            <person name="Kelly R.M."/>
        </authorList>
    </citation>
    <scope>NUCLEOTIDE SEQUENCE [LARGE SCALE GENOMIC DNA]</scope>
    <source>
        <strain evidence="3 4">TA-1</strain>
    </source>
</reference>
<keyword evidence="4" id="KW-1185">Reference proteome</keyword>
<dbReference type="Proteomes" id="UP000427373">
    <property type="component" value="Chromosome"/>
</dbReference>